<keyword evidence="2" id="KW-1185">Reference proteome</keyword>
<reference evidence="1 2" key="1">
    <citation type="submission" date="2024-01" db="EMBL/GenBank/DDBJ databases">
        <title>A telomere-to-telomere, gap-free genome of sweet tea (Lithocarpus litseifolius).</title>
        <authorList>
            <person name="Zhou J."/>
        </authorList>
    </citation>
    <scope>NUCLEOTIDE SEQUENCE [LARGE SCALE GENOMIC DNA]</scope>
    <source>
        <strain evidence="1">Zhou-2022a</strain>
        <tissue evidence="1">Leaf</tissue>
    </source>
</reference>
<organism evidence="1 2">
    <name type="scientific">Lithocarpus litseifolius</name>
    <dbReference type="NCBI Taxonomy" id="425828"/>
    <lineage>
        <taxon>Eukaryota</taxon>
        <taxon>Viridiplantae</taxon>
        <taxon>Streptophyta</taxon>
        <taxon>Embryophyta</taxon>
        <taxon>Tracheophyta</taxon>
        <taxon>Spermatophyta</taxon>
        <taxon>Magnoliopsida</taxon>
        <taxon>eudicotyledons</taxon>
        <taxon>Gunneridae</taxon>
        <taxon>Pentapetalae</taxon>
        <taxon>rosids</taxon>
        <taxon>fabids</taxon>
        <taxon>Fagales</taxon>
        <taxon>Fagaceae</taxon>
        <taxon>Lithocarpus</taxon>
    </lineage>
</organism>
<protein>
    <submittedName>
        <fullName evidence="1">Uncharacterized protein</fullName>
    </submittedName>
</protein>
<evidence type="ECO:0000313" key="1">
    <source>
        <dbReference type="EMBL" id="KAL0001142.1"/>
    </source>
</evidence>
<comment type="caution">
    <text evidence="1">The sequence shown here is derived from an EMBL/GenBank/DDBJ whole genome shotgun (WGS) entry which is preliminary data.</text>
</comment>
<accession>A0AAW2CUJ0</accession>
<sequence length="171" mass="19299">MFSHTTRKFIATFDTCAVALDLISEVLHIQRVAFPDYSGCRRPRTVSKDELLSLFYETPSLWGDRQNTSCSGFAKGLRFLNMVMTFILHSLSHYNFITEPHARLLLSLIEDISIDFPSNFILSLMDVYKNTKTCGKLNFPSAITRIICHSSVSYPESSHFTVMGAISAAFV</sequence>
<evidence type="ECO:0000313" key="2">
    <source>
        <dbReference type="Proteomes" id="UP001459277"/>
    </source>
</evidence>
<gene>
    <name evidence="1" type="ORF">SO802_014923</name>
</gene>
<name>A0AAW2CUJ0_9ROSI</name>
<proteinExistence type="predicted"/>
<dbReference type="Proteomes" id="UP001459277">
    <property type="component" value="Unassembled WGS sequence"/>
</dbReference>
<dbReference type="EMBL" id="JAZDWU010000005">
    <property type="protein sequence ID" value="KAL0001142.1"/>
    <property type="molecule type" value="Genomic_DNA"/>
</dbReference>
<dbReference type="AlphaFoldDB" id="A0AAW2CUJ0"/>